<sequence length="419" mass="45612">MAHGVTTREEPWPVALLSTKVKEWIDRLGTVWVEGEITQWSVSAGNVYGKLKDLGADATVSFNVWSSVRARLDEEFKAGDRVVMSVKPNWWVKGGSLTMQVFALHHVGLGELLERLERLRRQLAEEGLFDLDRKRRLPFLPGCIGLVTGKDSDAEQDVLRNARLRWPGVEFRTVHAAVQGDRSAREVAAAIRTLDADPRVDVIIVARGGGDFQNLLPFSDELVVRAAADATTPLISAIGHEADRPLLDEVADLRASTPTDAAKRVVPDVAEELARLDQARARMSARLTGRLAHEADVIGHLRARPALARPETLVDQRAEEVTRWVARGAELAGRVVERGEQRVAELRGHLRALSPQATLDRGYAIVQGPDGHVLREPADAPDAGILTITLAGGALAARSVGPLERADRPAPAESSDSAE</sequence>
<keyword evidence="4 5" id="KW-0269">Exonuclease</keyword>
<evidence type="ECO:0000256" key="1">
    <source>
        <dbReference type="ARBA" id="ARBA00022490"/>
    </source>
</evidence>
<dbReference type="GO" id="GO:0003676">
    <property type="term" value="F:nucleic acid binding"/>
    <property type="evidence" value="ECO:0007669"/>
    <property type="project" value="InterPro"/>
</dbReference>
<feature type="domain" description="Exonuclease VII large subunit C-terminal" evidence="8">
    <location>
        <begin position="128"/>
        <end position="327"/>
    </location>
</feature>
<dbReference type="Pfam" id="PF02601">
    <property type="entry name" value="Exonuc_VII_L"/>
    <property type="match status" value="1"/>
</dbReference>
<keyword evidence="2 5" id="KW-0540">Nuclease</keyword>
<dbReference type="GO" id="GO:0008855">
    <property type="term" value="F:exodeoxyribonuclease VII activity"/>
    <property type="evidence" value="ECO:0007669"/>
    <property type="project" value="UniProtKB-UniRule"/>
</dbReference>
<dbReference type="HAMAP" id="MF_00378">
    <property type="entry name" value="Exonuc_7_L"/>
    <property type="match status" value="1"/>
</dbReference>
<name>A0A6I4NYT1_9MICO</name>
<comment type="subunit">
    <text evidence="5">Heterooligomer composed of large and small subunits.</text>
</comment>
<proteinExistence type="inferred from homology"/>
<dbReference type="PANTHER" id="PTHR30008">
    <property type="entry name" value="EXODEOXYRIBONUCLEASE 7 LARGE SUBUNIT"/>
    <property type="match status" value="1"/>
</dbReference>
<dbReference type="NCBIfam" id="TIGR00237">
    <property type="entry name" value="xseA"/>
    <property type="match status" value="1"/>
</dbReference>
<keyword evidence="1 5" id="KW-0963">Cytoplasm</keyword>
<feature type="region of interest" description="Disordered" evidence="7">
    <location>
        <begin position="400"/>
        <end position="419"/>
    </location>
</feature>
<evidence type="ECO:0000259" key="8">
    <source>
        <dbReference type="Pfam" id="PF02601"/>
    </source>
</evidence>
<dbReference type="GO" id="GO:0005737">
    <property type="term" value="C:cytoplasm"/>
    <property type="evidence" value="ECO:0007669"/>
    <property type="project" value="UniProtKB-SubCell"/>
</dbReference>
<comment type="subcellular location">
    <subcellularLocation>
        <location evidence="5 6">Cytoplasm</location>
    </subcellularLocation>
</comment>
<evidence type="ECO:0000313" key="10">
    <source>
        <dbReference type="EMBL" id="MWB98352.1"/>
    </source>
</evidence>
<dbReference type="InterPro" id="IPR025824">
    <property type="entry name" value="OB-fold_nuc-bd_dom"/>
</dbReference>
<evidence type="ECO:0000256" key="5">
    <source>
        <dbReference type="HAMAP-Rule" id="MF_00378"/>
    </source>
</evidence>
<evidence type="ECO:0000256" key="3">
    <source>
        <dbReference type="ARBA" id="ARBA00022801"/>
    </source>
</evidence>
<dbReference type="GO" id="GO:0006308">
    <property type="term" value="P:DNA catabolic process"/>
    <property type="evidence" value="ECO:0007669"/>
    <property type="project" value="UniProtKB-UniRule"/>
</dbReference>
<evidence type="ECO:0000256" key="7">
    <source>
        <dbReference type="SAM" id="MobiDB-lite"/>
    </source>
</evidence>
<dbReference type="Pfam" id="PF13742">
    <property type="entry name" value="tRNA_anti_2"/>
    <property type="match status" value="1"/>
</dbReference>
<dbReference type="InterPro" id="IPR003753">
    <property type="entry name" value="Exonuc_VII_L"/>
</dbReference>
<protein>
    <recommendedName>
        <fullName evidence="5">Exodeoxyribonuclease 7 large subunit</fullName>
        <ecNumber evidence="5">3.1.11.6</ecNumber>
    </recommendedName>
    <alternativeName>
        <fullName evidence="5">Exodeoxyribonuclease VII large subunit</fullName>
        <shortName evidence="5">Exonuclease VII large subunit</shortName>
    </alternativeName>
</protein>
<evidence type="ECO:0000256" key="4">
    <source>
        <dbReference type="ARBA" id="ARBA00022839"/>
    </source>
</evidence>
<dbReference type="EMBL" id="WSTA01000024">
    <property type="protein sequence ID" value="MWB98352.1"/>
    <property type="molecule type" value="Genomic_DNA"/>
</dbReference>
<dbReference type="CDD" id="cd04489">
    <property type="entry name" value="ExoVII_LU_OBF"/>
    <property type="match status" value="1"/>
</dbReference>
<comment type="similarity">
    <text evidence="5 6">Belongs to the XseA family.</text>
</comment>
<dbReference type="Proteomes" id="UP000438182">
    <property type="component" value="Unassembled WGS sequence"/>
</dbReference>
<evidence type="ECO:0000313" key="11">
    <source>
        <dbReference type="Proteomes" id="UP000438182"/>
    </source>
</evidence>
<reference evidence="10 11" key="1">
    <citation type="submission" date="2019-12" db="EMBL/GenBank/DDBJ databases">
        <authorList>
            <person name="Kim Y.S."/>
        </authorList>
    </citation>
    <scope>NUCLEOTIDE SEQUENCE [LARGE SCALE GENOMIC DNA]</scope>
    <source>
        <strain evidence="10 11">MMS17-SY077</strain>
    </source>
</reference>
<dbReference type="PANTHER" id="PTHR30008:SF0">
    <property type="entry name" value="EXODEOXYRIBONUCLEASE 7 LARGE SUBUNIT"/>
    <property type="match status" value="1"/>
</dbReference>
<organism evidence="10 11">
    <name type="scientific">Agromyces seonyuensis</name>
    <dbReference type="NCBI Taxonomy" id="2662446"/>
    <lineage>
        <taxon>Bacteria</taxon>
        <taxon>Bacillati</taxon>
        <taxon>Actinomycetota</taxon>
        <taxon>Actinomycetes</taxon>
        <taxon>Micrococcales</taxon>
        <taxon>Microbacteriaceae</taxon>
        <taxon>Agromyces</taxon>
    </lineage>
</organism>
<keyword evidence="11" id="KW-1185">Reference proteome</keyword>
<keyword evidence="3 5" id="KW-0378">Hydrolase</keyword>
<evidence type="ECO:0000259" key="9">
    <source>
        <dbReference type="Pfam" id="PF13742"/>
    </source>
</evidence>
<evidence type="ECO:0000256" key="2">
    <source>
        <dbReference type="ARBA" id="ARBA00022722"/>
    </source>
</evidence>
<accession>A0A6I4NYT1</accession>
<comment type="catalytic activity">
    <reaction evidence="5 6">
        <text>Exonucleolytic cleavage in either 5'- to 3'- or 3'- to 5'-direction to yield nucleoside 5'-phosphates.</text>
        <dbReference type="EC" id="3.1.11.6"/>
    </reaction>
</comment>
<comment type="caution">
    <text evidence="10">The sequence shown here is derived from an EMBL/GenBank/DDBJ whole genome shotgun (WGS) entry which is preliminary data.</text>
</comment>
<comment type="function">
    <text evidence="5">Bidirectionally degrades single-stranded DNA into large acid-insoluble oligonucleotides, which are then degraded further into small acid-soluble oligonucleotides.</text>
</comment>
<feature type="domain" description="OB-fold nucleic acid binding" evidence="9">
    <location>
        <begin position="13"/>
        <end position="102"/>
    </location>
</feature>
<evidence type="ECO:0000256" key="6">
    <source>
        <dbReference type="RuleBase" id="RU004355"/>
    </source>
</evidence>
<dbReference type="GO" id="GO:0009318">
    <property type="term" value="C:exodeoxyribonuclease VII complex"/>
    <property type="evidence" value="ECO:0007669"/>
    <property type="project" value="UniProtKB-UniRule"/>
</dbReference>
<dbReference type="EC" id="3.1.11.6" evidence="5"/>
<dbReference type="AlphaFoldDB" id="A0A6I4NYT1"/>
<gene>
    <name evidence="5" type="primary">xseA</name>
    <name evidence="10" type="ORF">GB864_07290</name>
</gene>
<dbReference type="InterPro" id="IPR020579">
    <property type="entry name" value="Exonuc_VII_lsu_C"/>
</dbReference>
<dbReference type="RefSeq" id="WP_160423689.1">
    <property type="nucleotide sequence ID" value="NZ_WSTA01000024.1"/>
</dbReference>